<protein>
    <recommendedName>
        <fullName evidence="2">DNA polymerase III subunit delta</fullName>
        <ecNumber evidence="1">2.7.7.7</ecNumber>
    </recommendedName>
</protein>
<keyword evidence="4 11" id="KW-0548">Nucleotidyltransferase</keyword>
<dbReference type="NCBIfam" id="TIGR01128">
    <property type="entry name" value="holA"/>
    <property type="match status" value="1"/>
</dbReference>
<evidence type="ECO:0000256" key="5">
    <source>
        <dbReference type="ARBA" id="ARBA00022705"/>
    </source>
</evidence>
<keyword evidence="12" id="KW-1185">Reference proteome</keyword>
<keyword evidence="6" id="KW-0239">DNA-directed DNA polymerase</keyword>
<dbReference type="InterPro" id="IPR005790">
    <property type="entry name" value="DNA_polIII_delta"/>
</dbReference>
<dbReference type="SUPFAM" id="SSF48019">
    <property type="entry name" value="post-AAA+ oligomerization domain-like"/>
    <property type="match status" value="1"/>
</dbReference>
<comment type="similarity">
    <text evidence="7">Belongs to the DNA polymerase HolA subunit family.</text>
</comment>
<dbReference type="Gene3D" id="1.20.272.10">
    <property type="match status" value="1"/>
</dbReference>
<evidence type="ECO:0000259" key="10">
    <source>
        <dbReference type="Pfam" id="PF21694"/>
    </source>
</evidence>
<feature type="domain" description="DNA polymerase III delta subunit-like C-terminal" evidence="10">
    <location>
        <begin position="206"/>
        <end position="325"/>
    </location>
</feature>
<dbReference type="EMBL" id="CP130318">
    <property type="protein sequence ID" value="WNQ13423.1"/>
    <property type="molecule type" value="Genomic_DNA"/>
</dbReference>
<dbReference type="InterPro" id="IPR027417">
    <property type="entry name" value="P-loop_NTPase"/>
</dbReference>
<keyword evidence="5" id="KW-0235">DNA replication</keyword>
<dbReference type="GO" id="GO:0006261">
    <property type="term" value="P:DNA-templated DNA replication"/>
    <property type="evidence" value="ECO:0007669"/>
    <property type="project" value="TreeGrafter"/>
</dbReference>
<organism evidence="11 12">
    <name type="scientific">Paenibacillus aurantius</name>
    <dbReference type="NCBI Taxonomy" id="2918900"/>
    <lineage>
        <taxon>Bacteria</taxon>
        <taxon>Bacillati</taxon>
        <taxon>Bacillota</taxon>
        <taxon>Bacilli</taxon>
        <taxon>Bacillales</taxon>
        <taxon>Paenibacillaceae</taxon>
        <taxon>Paenibacillus</taxon>
    </lineage>
</organism>
<dbReference type="Proteomes" id="UP001305702">
    <property type="component" value="Chromosome"/>
</dbReference>
<name>A0AA96RHJ4_9BACL</name>
<dbReference type="Pfam" id="PF06144">
    <property type="entry name" value="DNA_pol3_delta"/>
    <property type="match status" value="1"/>
</dbReference>
<proteinExistence type="inferred from homology"/>
<dbReference type="EC" id="2.7.7.7" evidence="1"/>
<dbReference type="InterPro" id="IPR048466">
    <property type="entry name" value="DNA_pol3_delta-like_C"/>
</dbReference>
<dbReference type="PANTHER" id="PTHR34388">
    <property type="entry name" value="DNA POLYMERASE III SUBUNIT DELTA"/>
    <property type="match status" value="1"/>
</dbReference>
<accession>A0AA96RHJ4</accession>
<feature type="domain" description="DNA polymerase III delta N-terminal" evidence="9">
    <location>
        <begin position="10"/>
        <end position="127"/>
    </location>
</feature>
<dbReference type="InterPro" id="IPR008921">
    <property type="entry name" value="DNA_pol3_clamp-load_cplx_C"/>
</dbReference>
<dbReference type="AlphaFoldDB" id="A0AA96RHJ4"/>
<dbReference type="Pfam" id="PF21694">
    <property type="entry name" value="DNA_pol3_delta_C"/>
    <property type="match status" value="1"/>
</dbReference>
<evidence type="ECO:0000256" key="1">
    <source>
        <dbReference type="ARBA" id="ARBA00012417"/>
    </source>
</evidence>
<evidence type="ECO:0000313" key="11">
    <source>
        <dbReference type="EMBL" id="WNQ13423.1"/>
    </source>
</evidence>
<dbReference type="RefSeq" id="WP_315607203.1">
    <property type="nucleotide sequence ID" value="NZ_CP130318.1"/>
</dbReference>
<evidence type="ECO:0000256" key="8">
    <source>
        <dbReference type="ARBA" id="ARBA00049244"/>
    </source>
</evidence>
<evidence type="ECO:0000256" key="2">
    <source>
        <dbReference type="ARBA" id="ARBA00017703"/>
    </source>
</evidence>
<evidence type="ECO:0000256" key="3">
    <source>
        <dbReference type="ARBA" id="ARBA00022679"/>
    </source>
</evidence>
<gene>
    <name evidence="11" type="primary">holA</name>
    <name evidence="11" type="ORF">MJA45_10495</name>
</gene>
<evidence type="ECO:0000256" key="7">
    <source>
        <dbReference type="ARBA" id="ARBA00034754"/>
    </source>
</evidence>
<reference evidence="11 12" key="1">
    <citation type="submission" date="2022-02" db="EMBL/GenBank/DDBJ databases">
        <title>Paenibacillus sp. MBLB1776 Whole Genome Shotgun Sequencing.</title>
        <authorList>
            <person name="Hwang C.Y."/>
            <person name="Cho E.-S."/>
            <person name="Seo M.-J."/>
        </authorList>
    </citation>
    <scope>NUCLEOTIDE SEQUENCE [LARGE SCALE GENOMIC DNA]</scope>
    <source>
        <strain evidence="11 12">MBLB1776</strain>
    </source>
</reference>
<comment type="catalytic activity">
    <reaction evidence="8">
        <text>DNA(n) + a 2'-deoxyribonucleoside 5'-triphosphate = DNA(n+1) + diphosphate</text>
        <dbReference type="Rhea" id="RHEA:22508"/>
        <dbReference type="Rhea" id="RHEA-COMP:17339"/>
        <dbReference type="Rhea" id="RHEA-COMP:17340"/>
        <dbReference type="ChEBI" id="CHEBI:33019"/>
        <dbReference type="ChEBI" id="CHEBI:61560"/>
        <dbReference type="ChEBI" id="CHEBI:173112"/>
        <dbReference type="EC" id="2.7.7.7"/>
    </reaction>
</comment>
<dbReference type="Gene3D" id="3.40.50.300">
    <property type="entry name" value="P-loop containing nucleotide triphosphate hydrolases"/>
    <property type="match status" value="1"/>
</dbReference>
<evidence type="ECO:0000256" key="6">
    <source>
        <dbReference type="ARBA" id="ARBA00022932"/>
    </source>
</evidence>
<dbReference type="GO" id="GO:0009360">
    <property type="term" value="C:DNA polymerase III complex"/>
    <property type="evidence" value="ECO:0007669"/>
    <property type="project" value="InterPro"/>
</dbReference>
<sequence length="328" mass="37016">MVKVNPVNVCFGPEKYLRNEYIGQLLNELVEPEQREFGVSRYDLAETPLEAVLEDAETAPFFVPRKVILASNAVFLTGAKESGKIEHKVDRFAAYLKSPAEYSVLVFTVEADKLDERKKIVKQLKENKWLHSFSALSAEELAKWVERRAEKLQFRFAPGALEPFLLYCGGQMEVLAAEMEKLSLYTGAGGVVTAELVDQLVVRSTEQNIFLLIEDIVQLRMERAFAILYELLKQKEEPIKIVMLMARQFRIILQVKELSAQGYSHQQIAGQIGLHPFPVKIAADQGRRYSSARLAQILSKLADLDFQIKSGGIDKVLGLELAMLEIGR</sequence>
<dbReference type="SUPFAM" id="SSF52540">
    <property type="entry name" value="P-loop containing nucleoside triphosphate hydrolases"/>
    <property type="match status" value="1"/>
</dbReference>
<evidence type="ECO:0000313" key="12">
    <source>
        <dbReference type="Proteomes" id="UP001305702"/>
    </source>
</evidence>
<dbReference type="Gene3D" id="1.10.8.60">
    <property type="match status" value="1"/>
</dbReference>
<dbReference type="GO" id="GO:0003887">
    <property type="term" value="F:DNA-directed DNA polymerase activity"/>
    <property type="evidence" value="ECO:0007669"/>
    <property type="project" value="UniProtKB-KW"/>
</dbReference>
<dbReference type="KEGG" id="paun:MJA45_10495"/>
<dbReference type="InterPro" id="IPR010372">
    <property type="entry name" value="DNA_pol3_delta_N"/>
</dbReference>
<dbReference type="PANTHER" id="PTHR34388:SF1">
    <property type="entry name" value="DNA POLYMERASE III SUBUNIT DELTA"/>
    <property type="match status" value="1"/>
</dbReference>
<dbReference type="GO" id="GO:0003677">
    <property type="term" value="F:DNA binding"/>
    <property type="evidence" value="ECO:0007669"/>
    <property type="project" value="InterPro"/>
</dbReference>
<evidence type="ECO:0000259" key="9">
    <source>
        <dbReference type="Pfam" id="PF06144"/>
    </source>
</evidence>
<evidence type="ECO:0000256" key="4">
    <source>
        <dbReference type="ARBA" id="ARBA00022695"/>
    </source>
</evidence>
<keyword evidence="3 11" id="KW-0808">Transferase</keyword>